<dbReference type="AlphaFoldDB" id="A0ABD4W9S2"/>
<dbReference type="Proteomes" id="UP001212008">
    <property type="component" value="Unassembled WGS sequence"/>
</dbReference>
<evidence type="ECO:0000256" key="1">
    <source>
        <dbReference type="SAM" id="Coils"/>
    </source>
</evidence>
<evidence type="ECO:0000313" key="3">
    <source>
        <dbReference type="Proteomes" id="UP001212008"/>
    </source>
</evidence>
<accession>A0ABD4W9S2</accession>
<organism evidence="2 3">
    <name type="scientific">Bifidobacterium pseudocatenulatum</name>
    <dbReference type="NCBI Taxonomy" id="28026"/>
    <lineage>
        <taxon>Bacteria</taxon>
        <taxon>Bacillati</taxon>
        <taxon>Actinomycetota</taxon>
        <taxon>Actinomycetes</taxon>
        <taxon>Bifidobacteriales</taxon>
        <taxon>Bifidobacteriaceae</taxon>
        <taxon>Bifidobacterium</taxon>
    </lineage>
</organism>
<keyword evidence="1" id="KW-0175">Coiled coil</keyword>
<name>A0ABD4W9S2_BIFPS</name>
<feature type="coiled-coil region" evidence="1">
    <location>
        <begin position="7"/>
        <end position="34"/>
    </location>
</feature>
<gene>
    <name evidence="2" type="ORF">PMN70_09330</name>
</gene>
<comment type="caution">
    <text evidence="2">The sequence shown here is derived from an EMBL/GenBank/DDBJ whole genome shotgun (WGS) entry which is preliminary data.</text>
</comment>
<dbReference type="EMBL" id="JAQKRA010000011">
    <property type="protein sequence ID" value="MDB6492379.1"/>
    <property type="molecule type" value="Genomic_DNA"/>
</dbReference>
<sequence>MAEQQELATLASRYAEILDRIQQLQEQADSLKALIMENRAPGEYAAGPLTVKIKKGKRNLDAKAFEKHFPIQQHADCYQVKPKALSAIIKLVGENALQDCVKVGAASLVVE</sequence>
<evidence type="ECO:0000313" key="2">
    <source>
        <dbReference type="EMBL" id="MDB6492379.1"/>
    </source>
</evidence>
<protein>
    <submittedName>
        <fullName evidence="2">Uncharacterized protein</fullName>
    </submittedName>
</protein>
<reference evidence="2 3" key="1">
    <citation type="submission" date="2023-01" db="EMBL/GenBank/DDBJ databases">
        <title>Human gut microbiome strain richness.</title>
        <authorList>
            <person name="Chen-Liaw A."/>
        </authorList>
    </citation>
    <scope>NUCLEOTIDE SEQUENCE [LARGE SCALE GENOMIC DNA]</scope>
    <source>
        <strain evidence="2 3">RTP21311st1_C8_RTP21311_201001</strain>
    </source>
</reference>
<dbReference type="RefSeq" id="WP_271735520.1">
    <property type="nucleotide sequence ID" value="NZ_JAQKQX010000002.1"/>
</dbReference>
<proteinExistence type="predicted"/>